<dbReference type="InterPro" id="IPR006015">
    <property type="entry name" value="Universal_stress_UspA"/>
</dbReference>
<dbReference type="PANTHER" id="PTHR46268">
    <property type="entry name" value="STRESS RESPONSE PROTEIN NHAX"/>
    <property type="match status" value="1"/>
</dbReference>
<gene>
    <name evidence="3" type="ORF">GBM95_06230</name>
</gene>
<feature type="domain" description="UspA" evidence="2">
    <location>
        <begin position="2"/>
        <end position="140"/>
    </location>
</feature>
<dbReference type="EMBL" id="WEHX01000033">
    <property type="protein sequence ID" value="KAB7660253.1"/>
    <property type="molecule type" value="Genomic_DNA"/>
</dbReference>
<dbReference type="PANTHER" id="PTHR46268:SF6">
    <property type="entry name" value="UNIVERSAL STRESS PROTEIN UP12"/>
    <property type="match status" value="1"/>
</dbReference>
<evidence type="ECO:0000259" key="2">
    <source>
        <dbReference type="Pfam" id="PF00582"/>
    </source>
</evidence>
<dbReference type="CDD" id="cd00293">
    <property type="entry name" value="USP-like"/>
    <property type="match status" value="2"/>
</dbReference>
<comment type="similarity">
    <text evidence="1">Belongs to the universal stress protein A family.</text>
</comment>
<dbReference type="SUPFAM" id="SSF52402">
    <property type="entry name" value="Adenine nucleotide alpha hydrolases-like"/>
    <property type="match status" value="2"/>
</dbReference>
<dbReference type="Pfam" id="PF00582">
    <property type="entry name" value="Usp"/>
    <property type="match status" value="2"/>
</dbReference>
<dbReference type="InterPro" id="IPR006016">
    <property type="entry name" value="UspA"/>
</dbReference>
<feature type="domain" description="UspA" evidence="2">
    <location>
        <begin position="150"/>
        <end position="295"/>
    </location>
</feature>
<evidence type="ECO:0000313" key="4">
    <source>
        <dbReference type="Proteomes" id="UP000430564"/>
    </source>
</evidence>
<name>A0A6I1EXN9_9BURK</name>
<accession>A0A6I1EXN9</accession>
<dbReference type="OrthoDB" id="9792500at2"/>
<sequence>MRIIIPSDGSASCREAIRFIGERAKFMREKPVVELANVQYAIPESIIDRFGLEAVCAVYEAEGRAQLAECTKTAERAGLSVETRVLYGECGPSLAREAQVFRADLIAMGSRGLSPAKSFFLGSVSRSVLEHSSLPVLLVREKGLPERENMRIALAADGSDYGEAAAHFIAEHLDLFGPGLTVDVISIAPDYVSLAKNEIDGVSPASSKEFFEKESQSAWENAVSPVLATLTAAGIDARPVKREGDPAEAISAYANENADIVVMGSHGYGRFKSAVLGSTAARVGALSEIPVLVIRLPEDLQI</sequence>
<dbReference type="Gene3D" id="3.40.50.12370">
    <property type="match status" value="1"/>
</dbReference>
<reference evidence="3 4" key="1">
    <citation type="submission" date="2019-10" db="EMBL/GenBank/DDBJ databases">
        <title>Genome diversity of Sutterella seckii.</title>
        <authorList>
            <person name="Chaplin A.V."/>
            <person name="Sokolova S.R."/>
            <person name="Mosin K.A."/>
            <person name="Ivanova E.L."/>
            <person name="Kochetkova T.O."/>
            <person name="Goltsov A.Y."/>
            <person name="Trofimov D.Y."/>
            <person name="Efimov B.A."/>
        </authorList>
    </citation>
    <scope>NUCLEOTIDE SEQUENCE [LARGE SCALE GENOMIC DNA]</scope>
    <source>
        <strain evidence="3 4">ASD393</strain>
    </source>
</reference>
<protein>
    <submittedName>
        <fullName evidence="3">Universal stress protein</fullName>
    </submittedName>
</protein>
<dbReference type="AlphaFoldDB" id="A0A6I1EXN9"/>
<evidence type="ECO:0000256" key="1">
    <source>
        <dbReference type="ARBA" id="ARBA00008791"/>
    </source>
</evidence>
<organism evidence="3 4">
    <name type="scientific">Sutterella seckii</name>
    <dbReference type="NCBI Taxonomy" id="1944635"/>
    <lineage>
        <taxon>Bacteria</taxon>
        <taxon>Pseudomonadati</taxon>
        <taxon>Pseudomonadota</taxon>
        <taxon>Betaproteobacteria</taxon>
        <taxon>Burkholderiales</taxon>
        <taxon>Sutterellaceae</taxon>
        <taxon>Sutterella</taxon>
    </lineage>
</organism>
<dbReference type="PRINTS" id="PR01438">
    <property type="entry name" value="UNVRSLSTRESS"/>
</dbReference>
<dbReference type="RefSeq" id="WP_152158308.1">
    <property type="nucleotide sequence ID" value="NZ_WEHX01000033.1"/>
</dbReference>
<dbReference type="Proteomes" id="UP000430564">
    <property type="component" value="Unassembled WGS sequence"/>
</dbReference>
<evidence type="ECO:0000313" key="3">
    <source>
        <dbReference type="EMBL" id="KAB7660253.1"/>
    </source>
</evidence>
<comment type="caution">
    <text evidence="3">The sequence shown here is derived from an EMBL/GenBank/DDBJ whole genome shotgun (WGS) entry which is preliminary data.</text>
</comment>
<proteinExistence type="inferred from homology"/>